<name>A0A5E8B021_9ASCO</name>
<keyword evidence="9 13" id="KW-0779">Telomere</keyword>
<evidence type="ECO:0000256" key="13">
    <source>
        <dbReference type="RuleBase" id="RU365061"/>
    </source>
</evidence>
<dbReference type="GO" id="GO:0000333">
    <property type="term" value="C:telomerase catalytic core complex"/>
    <property type="evidence" value="ECO:0007669"/>
    <property type="project" value="TreeGrafter"/>
</dbReference>
<evidence type="ECO:0000256" key="5">
    <source>
        <dbReference type="ARBA" id="ARBA00022679"/>
    </source>
</evidence>
<evidence type="ECO:0000256" key="11">
    <source>
        <dbReference type="ARBA" id="ARBA00023242"/>
    </source>
</evidence>
<reference evidence="15 16" key="1">
    <citation type="submission" date="2019-09" db="EMBL/GenBank/DDBJ databases">
        <authorList>
            <person name="Brejova B."/>
        </authorList>
    </citation>
    <scope>NUCLEOTIDE SEQUENCE [LARGE SCALE GENOMIC DNA]</scope>
</reference>
<sequence>MDEQAGIARQALNSIYKTSSANSLYDVLFSLEETEFINAMDTPRCDNKHRLRRLRVRRARLRDFAKSTVVVYPGSARALAAAFTDYSTSIVSRRLSRLAPTQPELVKLLVEALVERHAYLPSQLCATHVLASGFKPDTDGGVGATYTAYHLNTTVTYVATNKTWLALREAIRPSTMYFLLAHCSVFCATDNPQTLLQVSGPSFDTVVTKEQEPKVLKKKQEHFDKERNLAAANSARIIFKKSRIMHKMPYMSNKKPIFGFNPHFILKKYSDDSFVHLRILLRFIFPVQYHIPCPLSSPLDNPITPIIFESFPELTKERLPKRLHGQILLLIRQLVKNVNKCPYYQLFNHYCPNTYEKVSVQVLKKLKCNRISNLTPKEKQQYWGLMKSHDVSTPDYQVFLFCKSVFRKTFPVDLIGKSNWGVLFKALDQFVKLRRLEQMQLQSIVSGMSTNDLTWTWPGTSPQPPHGRQDHNKRRELLLELMFWIFDCFVPTLIRSHFYATEVLQNVPVNRVVFFRHDVWIKVSSFAFGDFCKQSSLARQNNPELSLLGAAPIRIIPKEEVGPSMTKISGYRPIVRMGRMRQTLASTGVVQTPSINTLLKDVFSALSFEHTQKINSHGFYNVGTTGSIPDLFRRILHFKQQIGIAPTPKLFFVKVDIKHCFDTIPQALALQISKRLLSNESFKEYFLHAFKVFKVPLPAPSKKKNRHKPAVLVKYIRNPEYNTNTETSMDVVQGISKDLANTLRESAVHGPGTLASKTANIVVDLVYGVHKSGEDLANLLQAHLTQNLVYLEGKRKRQLYKQQIGIPQGSILSTLLCNLVYEELEAEILADIFKDSSTSSPYLLARFTDDFLFVSTNQDHAEAFLNKMITGVPKYGAAVRPEKTIINFVPSLQTNKTTLCKVLAPGEIFPYIGIGIDPQTLNIFRDFEQESISNEFTKKIKQTITPVVPQNHKTSVCMGVSDRVTVPHRGIRSSPVSLTRMLLHFISMRLLRAFVDLRVNSWETILQNVSTVVIEVARRLVFALDMKWGFTRVGSCFAQDATTMINILVEVLDKVCSIVIHVNGPEVVPDYNEGEEKFSVLQRAAADIEAVLGMANKSIRHQASWRILRVGVDYLKSL</sequence>
<evidence type="ECO:0000313" key="15">
    <source>
        <dbReference type="EMBL" id="VVT44369.1"/>
    </source>
</evidence>
<dbReference type="GO" id="GO:0003720">
    <property type="term" value="F:telomerase activity"/>
    <property type="evidence" value="ECO:0007669"/>
    <property type="project" value="InterPro"/>
</dbReference>
<dbReference type="OrthoDB" id="289721at2759"/>
<dbReference type="GO" id="GO:0046872">
    <property type="term" value="F:metal ion binding"/>
    <property type="evidence" value="ECO:0007669"/>
    <property type="project" value="UniProtKB-KW"/>
</dbReference>
<evidence type="ECO:0000256" key="7">
    <source>
        <dbReference type="ARBA" id="ARBA00022723"/>
    </source>
</evidence>
<keyword evidence="10 13" id="KW-0695">RNA-directed DNA polymerase</keyword>
<dbReference type="GO" id="GO:0042162">
    <property type="term" value="F:telomeric DNA binding"/>
    <property type="evidence" value="ECO:0007669"/>
    <property type="project" value="TreeGrafter"/>
</dbReference>
<dbReference type="GO" id="GO:0070034">
    <property type="term" value="F:telomerase RNA binding"/>
    <property type="evidence" value="ECO:0007669"/>
    <property type="project" value="TreeGrafter"/>
</dbReference>
<dbReference type="InterPro" id="IPR043502">
    <property type="entry name" value="DNA/RNA_pol_sf"/>
</dbReference>
<dbReference type="Gene3D" id="3.30.70.2630">
    <property type="match status" value="1"/>
</dbReference>
<dbReference type="Pfam" id="PF00078">
    <property type="entry name" value="RVT_1"/>
    <property type="match status" value="1"/>
</dbReference>
<dbReference type="EMBL" id="CABVLU010000001">
    <property type="protein sequence ID" value="VVT44369.1"/>
    <property type="molecule type" value="Genomic_DNA"/>
</dbReference>
<keyword evidence="16" id="KW-1185">Reference proteome</keyword>
<comment type="subcellular location">
    <subcellularLocation>
        <location evidence="13">Nucleus</location>
    </subcellularLocation>
    <subcellularLocation>
        <location evidence="13">Chromosome</location>
        <location evidence="13">Telomere</location>
    </subcellularLocation>
</comment>
<dbReference type="CDD" id="cd01648">
    <property type="entry name" value="TERT"/>
    <property type="match status" value="1"/>
</dbReference>
<dbReference type="RefSeq" id="XP_031851008.1">
    <property type="nucleotide sequence ID" value="XM_031995117.1"/>
</dbReference>
<evidence type="ECO:0000313" key="16">
    <source>
        <dbReference type="Proteomes" id="UP000398389"/>
    </source>
</evidence>
<dbReference type="InterPro" id="IPR021891">
    <property type="entry name" value="Telomerase_RBD"/>
</dbReference>
<evidence type="ECO:0000256" key="6">
    <source>
        <dbReference type="ARBA" id="ARBA00022695"/>
    </source>
</evidence>
<evidence type="ECO:0000256" key="8">
    <source>
        <dbReference type="ARBA" id="ARBA00022842"/>
    </source>
</evidence>
<evidence type="ECO:0000256" key="4">
    <source>
        <dbReference type="ARBA" id="ARBA00022454"/>
    </source>
</evidence>
<dbReference type="InterPro" id="IPR003545">
    <property type="entry name" value="Telomerase_RT"/>
</dbReference>
<dbReference type="PRINTS" id="PR01365">
    <property type="entry name" value="TELOMERASERT"/>
</dbReference>
<keyword evidence="11 13" id="KW-0539">Nucleus</keyword>
<dbReference type="InterPro" id="IPR000477">
    <property type="entry name" value="RT_dom"/>
</dbReference>
<evidence type="ECO:0000259" key="14">
    <source>
        <dbReference type="PROSITE" id="PS50878"/>
    </source>
</evidence>
<dbReference type="SUPFAM" id="SSF56672">
    <property type="entry name" value="DNA/RNA polymerases"/>
    <property type="match status" value="1"/>
</dbReference>
<keyword evidence="6 13" id="KW-0548">Nucleotidyltransferase</keyword>
<dbReference type="Proteomes" id="UP000398389">
    <property type="component" value="Unassembled WGS sequence"/>
</dbReference>
<feature type="domain" description="Reverse transcriptase" evidence="14">
    <location>
        <begin position="537"/>
        <end position="916"/>
    </location>
</feature>
<evidence type="ECO:0000256" key="12">
    <source>
        <dbReference type="ARBA" id="ARBA00048173"/>
    </source>
</evidence>
<dbReference type="EC" id="2.7.7.49" evidence="2 13"/>
<accession>A0A5E8B021</accession>
<dbReference type="PANTHER" id="PTHR12066">
    <property type="entry name" value="TELOMERASE REVERSE TRANSCRIPTASE"/>
    <property type="match status" value="1"/>
</dbReference>
<dbReference type="PANTHER" id="PTHR12066:SF0">
    <property type="entry name" value="TELOMERASE REVERSE TRANSCRIPTASE"/>
    <property type="match status" value="1"/>
</dbReference>
<dbReference type="AlphaFoldDB" id="A0A5E8B021"/>
<gene>
    <name evidence="15" type="ORF">SAPINGB_P000393</name>
</gene>
<protein>
    <recommendedName>
        <fullName evidence="3 13">Telomerase reverse transcriptase</fullName>
        <ecNumber evidence="2 13">2.7.7.49</ecNumber>
    </recommendedName>
    <alternativeName>
        <fullName evidence="13">Telomerase catalytic subunit</fullName>
    </alternativeName>
</protein>
<keyword evidence="8 13" id="KW-0460">Magnesium</keyword>
<dbReference type="PROSITE" id="PS50878">
    <property type="entry name" value="RT_POL"/>
    <property type="match status" value="1"/>
</dbReference>
<keyword evidence="7 13" id="KW-0479">Metal-binding</keyword>
<comment type="similarity">
    <text evidence="1 13">Belongs to the reverse transcriptase family. Telomerase subfamily.</text>
</comment>
<evidence type="ECO:0000256" key="9">
    <source>
        <dbReference type="ARBA" id="ARBA00022895"/>
    </source>
</evidence>
<evidence type="ECO:0000256" key="1">
    <source>
        <dbReference type="ARBA" id="ARBA00008001"/>
    </source>
</evidence>
<comment type="catalytic activity">
    <reaction evidence="12 13">
        <text>DNA(n) + a 2'-deoxyribonucleoside 5'-triphosphate = DNA(n+1) + diphosphate</text>
        <dbReference type="Rhea" id="RHEA:22508"/>
        <dbReference type="Rhea" id="RHEA-COMP:17339"/>
        <dbReference type="Rhea" id="RHEA-COMP:17340"/>
        <dbReference type="ChEBI" id="CHEBI:33019"/>
        <dbReference type="ChEBI" id="CHEBI:61560"/>
        <dbReference type="ChEBI" id="CHEBI:173112"/>
        <dbReference type="EC" id="2.7.7.49"/>
    </reaction>
</comment>
<dbReference type="Gene3D" id="1.10.132.70">
    <property type="match status" value="1"/>
</dbReference>
<dbReference type="GeneID" id="43579217"/>
<evidence type="ECO:0000256" key="2">
    <source>
        <dbReference type="ARBA" id="ARBA00012493"/>
    </source>
</evidence>
<dbReference type="GO" id="GO:0000781">
    <property type="term" value="C:chromosome, telomeric region"/>
    <property type="evidence" value="ECO:0007669"/>
    <property type="project" value="UniProtKB-SubCell"/>
</dbReference>
<dbReference type="GO" id="GO:0007004">
    <property type="term" value="P:telomere maintenance via telomerase"/>
    <property type="evidence" value="ECO:0007669"/>
    <property type="project" value="TreeGrafter"/>
</dbReference>
<evidence type="ECO:0000256" key="3">
    <source>
        <dbReference type="ARBA" id="ARBA00016182"/>
    </source>
</evidence>
<comment type="function">
    <text evidence="13">Telomerase is a ribonucleoprotein enzyme essential for the replication of chromosome termini in most eukaryotes. It elongates telomeres. It is a reverse transcriptase that adds simple sequence repeats to chromosome ends by copying a template sequence within the RNA component of the enzyme.</text>
</comment>
<keyword evidence="5 13" id="KW-0808">Transferase</keyword>
<evidence type="ECO:0000256" key="10">
    <source>
        <dbReference type="ARBA" id="ARBA00022918"/>
    </source>
</evidence>
<dbReference type="SMART" id="SM00975">
    <property type="entry name" value="Telomerase_RBD"/>
    <property type="match status" value="1"/>
</dbReference>
<dbReference type="Pfam" id="PF12009">
    <property type="entry name" value="Telomerase_RBD"/>
    <property type="match status" value="1"/>
</dbReference>
<organism evidence="15 16">
    <name type="scientific">Magnusiomyces paraingens</name>
    <dbReference type="NCBI Taxonomy" id="2606893"/>
    <lineage>
        <taxon>Eukaryota</taxon>
        <taxon>Fungi</taxon>
        <taxon>Dikarya</taxon>
        <taxon>Ascomycota</taxon>
        <taxon>Saccharomycotina</taxon>
        <taxon>Dipodascomycetes</taxon>
        <taxon>Dipodascales</taxon>
        <taxon>Dipodascaceae</taxon>
        <taxon>Magnusiomyces</taxon>
    </lineage>
</organism>
<proteinExistence type="inferred from homology"/>
<keyword evidence="4 13" id="KW-0158">Chromosome</keyword>